<evidence type="ECO:0000313" key="2">
    <source>
        <dbReference type="EMBL" id="GAO51116.1"/>
    </source>
</evidence>
<gene>
    <name evidence="2" type="ORF">G7K_5227-t1</name>
</gene>
<reference evidence="2 3" key="1">
    <citation type="journal article" date="2011" name="J. Gen. Appl. Microbiol.">
        <title>Draft genome sequencing of the enigmatic yeast Saitoella complicata.</title>
        <authorList>
            <person name="Nishida H."/>
            <person name="Hamamoto M."/>
            <person name="Sugiyama J."/>
        </authorList>
    </citation>
    <scope>NUCLEOTIDE SEQUENCE [LARGE SCALE GENOMIC DNA]</scope>
    <source>
        <strain evidence="2 3">NRRL Y-17804</strain>
    </source>
</reference>
<evidence type="ECO:0000256" key="1">
    <source>
        <dbReference type="SAM" id="MobiDB-lite"/>
    </source>
</evidence>
<keyword evidence="3" id="KW-1185">Reference proteome</keyword>
<feature type="compositionally biased region" description="Basic residues" evidence="1">
    <location>
        <begin position="32"/>
        <end position="43"/>
    </location>
</feature>
<sequence length="70" mass="8196">MSLGYFSSRAIFQKLRASPTVDSRRLPDRGSRQRHPTRMHMRGKSMEEVIHQLRRSLKPFVCPGGWEDVQ</sequence>
<comment type="caution">
    <text evidence="2">The sequence shown here is derived from an EMBL/GenBank/DDBJ whole genome shotgun (WGS) entry which is preliminary data.</text>
</comment>
<evidence type="ECO:0000313" key="3">
    <source>
        <dbReference type="Proteomes" id="UP000033140"/>
    </source>
</evidence>
<organism evidence="2 3">
    <name type="scientific">Saitoella complicata (strain BCRC 22490 / CBS 7301 / JCM 7358 / NBRC 10748 / NRRL Y-17804)</name>
    <dbReference type="NCBI Taxonomy" id="698492"/>
    <lineage>
        <taxon>Eukaryota</taxon>
        <taxon>Fungi</taxon>
        <taxon>Dikarya</taxon>
        <taxon>Ascomycota</taxon>
        <taxon>Taphrinomycotina</taxon>
        <taxon>Taphrinomycotina incertae sedis</taxon>
        <taxon>Saitoella</taxon>
    </lineage>
</organism>
<proteinExistence type="predicted"/>
<name>A0A0E9NN57_SAICN</name>
<feature type="region of interest" description="Disordered" evidence="1">
    <location>
        <begin position="18"/>
        <end position="43"/>
    </location>
</feature>
<dbReference type="AlphaFoldDB" id="A0A0E9NN57"/>
<dbReference type="EMBL" id="BACD03000041">
    <property type="protein sequence ID" value="GAO51116.1"/>
    <property type="molecule type" value="Genomic_DNA"/>
</dbReference>
<feature type="compositionally biased region" description="Basic and acidic residues" evidence="1">
    <location>
        <begin position="22"/>
        <end position="31"/>
    </location>
</feature>
<reference evidence="2 3" key="2">
    <citation type="journal article" date="2014" name="J. Gen. Appl. Microbiol.">
        <title>The early diverging ascomycetous budding yeast Saitoella complicata has three histone deacetylases belonging to the Clr6, Hos2, and Rpd3 lineages.</title>
        <authorList>
            <person name="Nishida H."/>
            <person name="Matsumoto T."/>
            <person name="Kondo S."/>
            <person name="Hamamoto M."/>
            <person name="Yoshikawa H."/>
        </authorList>
    </citation>
    <scope>NUCLEOTIDE SEQUENCE [LARGE SCALE GENOMIC DNA]</scope>
    <source>
        <strain evidence="2 3">NRRL Y-17804</strain>
    </source>
</reference>
<accession>A0A0E9NN57</accession>
<reference evidence="2 3" key="3">
    <citation type="journal article" date="2015" name="Genome Announc.">
        <title>Draft Genome Sequence of the Archiascomycetous Yeast Saitoella complicata.</title>
        <authorList>
            <person name="Yamauchi K."/>
            <person name="Kondo S."/>
            <person name="Hamamoto M."/>
            <person name="Takahashi Y."/>
            <person name="Ogura Y."/>
            <person name="Hayashi T."/>
            <person name="Nishida H."/>
        </authorList>
    </citation>
    <scope>NUCLEOTIDE SEQUENCE [LARGE SCALE GENOMIC DNA]</scope>
    <source>
        <strain evidence="2 3">NRRL Y-17804</strain>
    </source>
</reference>
<protein>
    <submittedName>
        <fullName evidence="2">Uncharacterized protein</fullName>
    </submittedName>
</protein>
<dbReference type="Proteomes" id="UP000033140">
    <property type="component" value="Unassembled WGS sequence"/>
</dbReference>